<evidence type="ECO:0000313" key="2">
    <source>
        <dbReference type="EMBL" id="GAT47135.1"/>
    </source>
</evidence>
<dbReference type="Pfam" id="PF20414">
    <property type="entry name" value="DUF6698"/>
    <property type="match status" value="1"/>
</dbReference>
<dbReference type="EMBL" id="DF843160">
    <property type="protein sequence ID" value="GAT47135.1"/>
    <property type="molecule type" value="Genomic_DNA"/>
</dbReference>
<protein>
    <submittedName>
        <fullName evidence="2">Uncharacterized protein</fullName>
    </submittedName>
</protein>
<proteinExistence type="predicted"/>
<evidence type="ECO:0000256" key="1">
    <source>
        <dbReference type="SAM" id="MobiDB-lite"/>
    </source>
</evidence>
<gene>
    <name evidence="2" type="ORF">MCHLO_04615</name>
</gene>
<accession>A0ABQ0L7K1</accession>
<dbReference type="InterPro" id="IPR046521">
    <property type="entry name" value="DUF6698"/>
</dbReference>
<evidence type="ECO:0000313" key="3">
    <source>
        <dbReference type="Proteomes" id="UP000815677"/>
    </source>
</evidence>
<organism evidence="2 3">
    <name type="scientific">Mycena chlorophos</name>
    <name type="common">Agaric fungus</name>
    <name type="synonym">Agaricus chlorophos</name>
    <dbReference type="NCBI Taxonomy" id="658473"/>
    <lineage>
        <taxon>Eukaryota</taxon>
        <taxon>Fungi</taxon>
        <taxon>Dikarya</taxon>
        <taxon>Basidiomycota</taxon>
        <taxon>Agaricomycotina</taxon>
        <taxon>Agaricomycetes</taxon>
        <taxon>Agaricomycetidae</taxon>
        <taxon>Agaricales</taxon>
        <taxon>Marasmiineae</taxon>
        <taxon>Mycenaceae</taxon>
        <taxon>Mycena</taxon>
    </lineage>
</organism>
<dbReference type="Proteomes" id="UP000815677">
    <property type="component" value="Unassembled WGS sequence"/>
</dbReference>
<name>A0ABQ0L7K1_MYCCL</name>
<feature type="region of interest" description="Disordered" evidence="1">
    <location>
        <begin position="386"/>
        <end position="411"/>
    </location>
</feature>
<keyword evidence="3" id="KW-1185">Reference proteome</keyword>
<reference evidence="2" key="1">
    <citation type="submission" date="2014-09" db="EMBL/GenBank/DDBJ databases">
        <title>Genome sequence of the luminous mushroom Mycena chlorophos for searching fungal bioluminescence genes.</title>
        <authorList>
            <person name="Tanaka Y."/>
            <person name="Kasuga D."/>
            <person name="Oba Y."/>
            <person name="Hase S."/>
            <person name="Sato K."/>
            <person name="Oba Y."/>
            <person name="Sakakibara Y."/>
        </authorList>
    </citation>
    <scope>NUCLEOTIDE SEQUENCE</scope>
</reference>
<sequence>MTDTSTPLVVLSDEQQVFLKDIMSHLGFVPNSDVVNAQLGKRKVAPPRNALDRGAFHQLVDVAKYTPRGADAFWSMRRIIEYGCIKLFEAAGDQRLDQFPATQRPYHHAEIFQRIFTTSRIDLLPVMRYLYDQSQENPGLWKALGDLVCGLILLWRHPDLGQMTQSARQARTQDTNTFKSNLHILLPAPGADYFFPPIEVGASKARRGLVHPQLRMLLMPWKDRILFPPLVYGKPGIHDKIVAGRYRPSSKRFPSFCYPDGAWNPNAYQQNLFQNAAIPRGLRLLLISRADASKEADEEISTGCLAAIHNIQEITPQLVGYVVVQIRLSMSNVPAWSPKESKDYKFSDLYKKVLDAFDDSSNPDLPDWAKETLQWLTERVFGDASETEDVDKNGHDTDSEDEATVQRAKRSRQALGDLSNVPWYVDGAPGFHMLNCV</sequence>